<proteinExistence type="predicted"/>
<feature type="compositionally biased region" description="Basic residues" evidence="1">
    <location>
        <begin position="409"/>
        <end position="420"/>
    </location>
</feature>
<dbReference type="Proteomes" id="UP000799767">
    <property type="component" value="Unassembled WGS sequence"/>
</dbReference>
<dbReference type="EMBL" id="MU001641">
    <property type="protein sequence ID" value="KAF2479327.1"/>
    <property type="molecule type" value="Genomic_DNA"/>
</dbReference>
<feature type="compositionally biased region" description="Basic and acidic residues" evidence="1">
    <location>
        <begin position="421"/>
        <end position="433"/>
    </location>
</feature>
<evidence type="ECO:0000313" key="4">
    <source>
        <dbReference type="Proteomes" id="UP000799767"/>
    </source>
</evidence>
<sequence length="461" mass="51399">MARSTLPFLLWRVTTSHTAGASSDNPGALIPTSTDIPSTIQALATLLHAALLGRNLPDNNPFVFFTSSLLYALVYAAFRAARGKTDVTITVFDPRQTATSPNGTRQVQFHRVVDLMDEWGVVINNKRDGSRRTYESEWVALGTVYLDSKGGACCVQWERLLAAGLYDFYPALGEVQKASRKGPKLYVALSMLRGFGFGVEKEAVGLSEEKIELADKLVSLFGESGAHRGGAEEERTKGRVRVWFLSLVKRKRLDEVLVGWVRGLSVPVVKTKPNERKKEVVVIDDDGDDDRKDCIPNANGHLGRDIIVMDDSDDDSDDDYTDADIQSDSIDPNPDNVPEEQQFALLRSTLCTHNLSFSTLLRPKAIEGTINPKTVAAEIQDWNAWLAKNREERCAARAERPSRMIDTRPRRREARRPRYHGSRDMTRERDGGRGNRAPRPLAGGGASRTAGERVERRPRRR</sequence>
<feature type="region of interest" description="Disordered" evidence="1">
    <location>
        <begin position="307"/>
        <end position="338"/>
    </location>
</feature>
<reference evidence="3" key="1">
    <citation type="journal article" date="2020" name="Stud. Mycol.">
        <title>101 Dothideomycetes genomes: a test case for predicting lifestyles and emergence of pathogens.</title>
        <authorList>
            <person name="Haridas S."/>
            <person name="Albert R."/>
            <person name="Binder M."/>
            <person name="Bloem J."/>
            <person name="Labutti K."/>
            <person name="Salamov A."/>
            <person name="Andreopoulos B."/>
            <person name="Baker S."/>
            <person name="Barry K."/>
            <person name="Bills G."/>
            <person name="Bluhm B."/>
            <person name="Cannon C."/>
            <person name="Castanera R."/>
            <person name="Culley D."/>
            <person name="Daum C."/>
            <person name="Ezra D."/>
            <person name="Gonzalez J."/>
            <person name="Henrissat B."/>
            <person name="Kuo A."/>
            <person name="Liang C."/>
            <person name="Lipzen A."/>
            <person name="Lutzoni F."/>
            <person name="Magnuson J."/>
            <person name="Mondo S."/>
            <person name="Nolan M."/>
            <person name="Ohm R."/>
            <person name="Pangilinan J."/>
            <person name="Park H.-J."/>
            <person name="Ramirez L."/>
            <person name="Alfaro M."/>
            <person name="Sun H."/>
            <person name="Tritt A."/>
            <person name="Yoshinaga Y."/>
            <person name="Zwiers L.-H."/>
            <person name="Turgeon B."/>
            <person name="Goodwin S."/>
            <person name="Spatafora J."/>
            <person name="Crous P."/>
            <person name="Grigoriev I."/>
        </authorList>
    </citation>
    <scope>NUCLEOTIDE SEQUENCE</scope>
    <source>
        <strain evidence="3">CBS 113389</strain>
    </source>
</reference>
<keyword evidence="4" id="KW-1185">Reference proteome</keyword>
<name>A0A6A6PJ84_9PEZI</name>
<dbReference type="OrthoDB" id="4152607at2759"/>
<evidence type="ECO:0000313" key="3">
    <source>
        <dbReference type="EMBL" id="KAF2479327.1"/>
    </source>
</evidence>
<feature type="compositionally biased region" description="Acidic residues" evidence="1">
    <location>
        <begin position="308"/>
        <end position="322"/>
    </location>
</feature>
<dbReference type="GeneID" id="54479309"/>
<evidence type="ECO:0000256" key="2">
    <source>
        <dbReference type="SAM" id="SignalP"/>
    </source>
</evidence>
<dbReference type="RefSeq" id="XP_033585897.1">
    <property type="nucleotide sequence ID" value="XM_033738307.1"/>
</dbReference>
<feature type="signal peptide" evidence="2">
    <location>
        <begin position="1"/>
        <end position="21"/>
    </location>
</feature>
<feature type="chain" id="PRO_5025410848" evidence="2">
    <location>
        <begin position="22"/>
        <end position="461"/>
    </location>
</feature>
<dbReference type="AlphaFoldDB" id="A0A6A6PJ84"/>
<feature type="compositionally biased region" description="Basic and acidic residues" evidence="1">
    <location>
        <begin position="394"/>
        <end position="408"/>
    </location>
</feature>
<protein>
    <submittedName>
        <fullName evidence="3">Uncharacterized protein</fullName>
    </submittedName>
</protein>
<accession>A0A6A6PJ84</accession>
<feature type="region of interest" description="Disordered" evidence="1">
    <location>
        <begin position="394"/>
        <end position="461"/>
    </location>
</feature>
<gene>
    <name evidence="3" type="ORF">BDY17DRAFT_36531</name>
</gene>
<evidence type="ECO:0000256" key="1">
    <source>
        <dbReference type="SAM" id="MobiDB-lite"/>
    </source>
</evidence>
<organism evidence="3 4">
    <name type="scientific">Neohortaea acidophila</name>
    <dbReference type="NCBI Taxonomy" id="245834"/>
    <lineage>
        <taxon>Eukaryota</taxon>
        <taxon>Fungi</taxon>
        <taxon>Dikarya</taxon>
        <taxon>Ascomycota</taxon>
        <taxon>Pezizomycotina</taxon>
        <taxon>Dothideomycetes</taxon>
        <taxon>Dothideomycetidae</taxon>
        <taxon>Mycosphaerellales</taxon>
        <taxon>Teratosphaeriaceae</taxon>
        <taxon>Neohortaea</taxon>
    </lineage>
</organism>
<keyword evidence="2" id="KW-0732">Signal</keyword>